<dbReference type="AlphaFoldDB" id="A0A0F8YY40"/>
<organism evidence="1">
    <name type="scientific">marine sediment metagenome</name>
    <dbReference type="NCBI Taxonomy" id="412755"/>
    <lineage>
        <taxon>unclassified sequences</taxon>
        <taxon>metagenomes</taxon>
        <taxon>ecological metagenomes</taxon>
    </lineage>
</organism>
<comment type="caution">
    <text evidence="1">The sequence shown here is derived from an EMBL/GenBank/DDBJ whole genome shotgun (WGS) entry which is preliminary data.</text>
</comment>
<evidence type="ECO:0000313" key="1">
    <source>
        <dbReference type="EMBL" id="KKK52906.1"/>
    </source>
</evidence>
<proteinExistence type="predicted"/>
<dbReference type="EMBL" id="LAZR01066779">
    <property type="protein sequence ID" value="KKK52906.1"/>
    <property type="molecule type" value="Genomic_DNA"/>
</dbReference>
<reference evidence="1" key="1">
    <citation type="journal article" date="2015" name="Nature">
        <title>Complex archaea that bridge the gap between prokaryotes and eukaryotes.</title>
        <authorList>
            <person name="Spang A."/>
            <person name="Saw J.H."/>
            <person name="Jorgensen S.L."/>
            <person name="Zaremba-Niedzwiedzka K."/>
            <person name="Martijn J."/>
            <person name="Lind A.E."/>
            <person name="van Eijk R."/>
            <person name="Schleper C."/>
            <person name="Guy L."/>
            <person name="Ettema T.J."/>
        </authorList>
    </citation>
    <scope>NUCLEOTIDE SEQUENCE</scope>
</reference>
<protein>
    <submittedName>
        <fullName evidence="1">Uncharacterized protein</fullName>
    </submittedName>
</protein>
<feature type="non-terminal residue" evidence="1">
    <location>
        <position position="20"/>
    </location>
</feature>
<sequence length="20" mass="2345">MFDFEFDMNVAIVAAVLWLI</sequence>
<gene>
    <name evidence="1" type="ORF">LCGC14_3100210</name>
</gene>
<accession>A0A0F8YY40</accession>
<name>A0A0F8YY40_9ZZZZ</name>